<feature type="coiled-coil region" evidence="18">
    <location>
        <begin position="973"/>
        <end position="1000"/>
    </location>
</feature>
<feature type="binding site" evidence="17">
    <location>
        <begin position="87"/>
        <end position="94"/>
    </location>
    <ligand>
        <name>ATP</name>
        <dbReference type="ChEBI" id="CHEBI:30616"/>
    </ligand>
</feature>
<feature type="region of interest" description="Disordered" evidence="19">
    <location>
        <begin position="796"/>
        <end position="819"/>
    </location>
</feature>
<dbReference type="GO" id="GO:0005634">
    <property type="term" value="C:nucleus"/>
    <property type="evidence" value="ECO:0007669"/>
    <property type="project" value="UniProtKB-SubCell"/>
</dbReference>
<feature type="compositionally biased region" description="Basic and acidic residues" evidence="19">
    <location>
        <begin position="724"/>
        <end position="742"/>
    </location>
</feature>
<evidence type="ECO:0000256" key="14">
    <source>
        <dbReference type="ARBA" id="ARBA00023212"/>
    </source>
</evidence>
<feature type="coiled-coil region" evidence="18">
    <location>
        <begin position="385"/>
        <end position="419"/>
    </location>
</feature>
<dbReference type="SUPFAM" id="SSF52540">
    <property type="entry name" value="P-loop containing nucleoside triphosphate hydrolases"/>
    <property type="match status" value="1"/>
</dbReference>
<evidence type="ECO:0000256" key="2">
    <source>
        <dbReference type="ARBA" id="ARBA00004123"/>
    </source>
</evidence>
<evidence type="ECO:0000256" key="19">
    <source>
        <dbReference type="SAM" id="MobiDB-lite"/>
    </source>
</evidence>
<dbReference type="Pfam" id="PF00225">
    <property type="entry name" value="Kinesin"/>
    <property type="match status" value="1"/>
</dbReference>
<evidence type="ECO:0000256" key="18">
    <source>
        <dbReference type="SAM" id="Coils"/>
    </source>
</evidence>
<evidence type="ECO:0000256" key="6">
    <source>
        <dbReference type="ARBA" id="ARBA00022723"/>
    </source>
</evidence>
<comment type="subcellular location">
    <subcellularLocation>
        <location evidence="3">Cytoplasm</location>
        <location evidence="3">Cytoskeleton</location>
    </subcellularLocation>
    <subcellularLocation>
        <location evidence="2">Nucleus</location>
    </subcellularLocation>
</comment>
<dbReference type="EMBL" id="JAODUP010000563">
    <property type="protein sequence ID" value="KAK2147218.1"/>
    <property type="molecule type" value="Genomic_DNA"/>
</dbReference>
<keyword evidence="13 17" id="KW-0505">Motor protein</keyword>
<organism evidence="21 22">
    <name type="scientific">Paralvinella palmiformis</name>
    <dbReference type="NCBI Taxonomy" id="53620"/>
    <lineage>
        <taxon>Eukaryota</taxon>
        <taxon>Metazoa</taxon>
        <taxon>Spiralia</taxon>
        <taxon>Lophotrochozoa</taxon>
        <taxon>Annelida</taxon>
        <taxon>Polychaeta</taxon>
        <taxon>Sedentaria</taxon>
        <taxon>Canalipalpata</taxon>
        <taxon>Terebellida</taxon>
        <taxon>Terebelliformia</taxon>
        <taxon>Alvinellidae</taxon>
        <taxon>Paralvinella</taxon>
    </lineage>
</organism>
<dbReference type="PRINTS" id="PR00380">
    <property type="entry name" value="KINESINHEAVY"/>
</dbReference>
<dbReference type="GO" id="GO:0005524">
    <property type="term" value="F:ATP binding"/>
    <property type="evidence" value="ECO:0007669"/>
    <property type="project" value="UniProtKB-UniRule"/>
</dbReference>
<evidence type="ECO:0000259" key="20">
    <source>
        <dbReference type="PROSITE" id="PS50067"/>
    </source>
</evidence>
<evidence type="ECO:0000256" key="15">
    <source>
        <dbReference type="ARBA" id="ARBA00023242"/>
    </source>
</evidence>
<dbReference type="InterPro" id="IPR027640">
    <property type="entry name" value="Kinesin-like_fam"/>
</dbReference>
<evidence type="ECO:0000313" key="21">
    <source>
        <dbReference type="EMBL" id="KAK2147218.1"/>
    </source>
</evidence>
<evidence type="ECO:0000256" key="13">
    <source>
        <dbReference type="ARBA" id="ARBA00023175"/>
    </source>
</evidence>
<keyword evidence="6" id="KW-0479">Metal-binding</keyword>
<evidence type="ECO:0000256" key="9">
    <source>
        <dbReference type="ARBA" id="ARBA00023004"/>
    </source>
</evidence>
<dbReference type="PROSITE" id="PS00411">
    <property type="entry name" value="KINESIN_MOTOR_1"/>
    <property type="match status" value="1"/>
</dbReference>
<comment type="cofactor">
    <cofactor evidence="1">
        <name>[4Fe-4S] cluster</name>
        <dbReference type="ChEBI" id="CHEBI:49883"/>
    </cofactor>
</comment>
<keyword evidence="4" id="KW-0963">Cytoplasm</keyword>
<evidence type="ECO:0000256" key="12">
    <source>
        <dbReference type="ARBA" id="ARBA00023125"/>
    </source>
</evidence>
<evidence type="ECO:0000256" key="16">
    <source>
        <dbReference type="ARBA" id="ARBA00034078"/>
    </source>
</evidence>
<dbReference type="CDD" id="cd01372">
    <property type="entry name" value="KISc_KIF4"/>
    <property type="match status" value="1"/>
</dbReference>
<keyword evidence="9" id="KW-0408">Iron</keyword>
<comment type="similarity">
    <text evidence="17">Belongs to the TRAFAC class myosin-kinesin ATPase superfamily. Kinesin family.</text>
</comment>
<dbReference type="GO" id="GO:0046872">
    <property type="term" value="F:metal ion binding"/>
    <property type="evidence" value="ECO:0007669"/>
    <property type="project" value="UniProtKB-KW"/>
</dbReference>
<dbReference type="GO" id="GO:0003777">
    <property type="term" value="F:microtubule motor activity"/>
    <property type="evidence" value="ECO:0007669"/>
    <property type="project" value="InterPro"/>
</dbReference>
<evidence type="ECO:0000256" key="17">
    <source>
        <dbReference type="PROSITE-ProRule" id="PRU00283"/>
    </source>
</evidence>
<dbReference type="InterPro" id="IPR027417">
    <property type="entry name" value="P-loop_NTPase"/>
</dbReference>
<dbReference type="Proteomes" id="UP001208570">
    <property type="component" value="Unassembled WGS sequence"/>
</dbReference>
<keyword evidence="8 17" id="KW-0067">ATP-binding</keyword>
<protein>
    <recommendedName>
        <fullName evidence="20">Kinesin motor domain-containing protein</fullName>
    </recommendedName>
</protein>
<evidence type="ECO:0000313" key="22">
    <source>
        <dbReference type="Proteomes" id="UP001208570"/>
    </source>
</evidence>
<dbReference type="GO" id="GO:0003677">
    <property type="term" value="F:DNA binding"/>
    <property type="evidence" value="ECO:0007669"/>
    <property type="project" value="UniProtKB-KW"/>
</dbReference>
<evidence type="ECO:0000256" key="8">
    <source>
        <dbReference type="ARBA" id="ARBA00022840"/>
    </source>
</evidence>
<evidence type="ECO:0000256" key="7">
    <source>
        <dbReference type="ARBA" id="ARBA00022741"/>
    </source>
</evidence>
<keyword evidence="22" id="KW-1185">Reference proteome</keyword>
<evidence type="ECO:0000256" key="3">
    <source>
        <dbReference type="ARBA" id="ARBA00004245"/>
    </source>
</evidence>
<dbReference type="InterPro" id="IPR019821">
    <property type="entry name" value="Kinesin_motor_CS"/>
</dbReference>
<feature type="compositionally biased region" description="Polar residues" evidence="19">
    <location>
        <begin position="508"/>
        <end position="520"/>
    </location>
</feature>
<accession>A0AAD9MWZ2</accession>
<dbReference type="GO" id="GO:0007018">
    <property type="term" value="P:microtubule-based movement"/>
    <property type="evidence" value="ECO:0007669"/>
    <property type="project" value="InterPro"/>
</dbReference>
<dbReference type="PROSITE" id="PS50067">
    <property type="entry name" value="KINESIN_MOTOR_2"/>
    <property type="match status" value="1"/>
</dbReference>
<keyword evidence="11 18" id="KW-0175">Coiled coil</keyword>
<dbReference type="GO" id="GO:0005829">
    <property type="term" value="C:cytosol"/>
    <property type="evidence" value="ECO:0007669"/>
    <property type="project" value="UniProtKB-ARBA"/>
</dbReference>
<reference evidence="21" key="1">
    <citation type="journal article" date="2023" name="Mol. Biol. Evol.">
        <title>Third-Generation Sequencing Reveals the Adaptive Role of the Epigenome in Three Deep-Sea Polychaetes.</title>
        <authorList>
            <person name="Perez M."/>
            <person name="Aroh O."/>
            <person name="Sun Y."/>
            <person name="Lan Y."/>
            <person name="Juniper S.K."/>
            <person name="Young C.R."/>
            <person name="Angers B."/>
            <person name="Qian P.Y."/>
        </authorList>
    </citation>
    <scope>NUCLEOTIDE SEQUENCE</scope>
    <source>
        <strain evidence="21">P08H-3</strain>
    </source>
</reference>
<dbReference type="GO" id="GO:0007052">
    <property type="term" value="P:mitotic spindle organization"/>
    <property type="evidence" value="ECO:0007669"/>
    <property type="project" value="TreeGrafter"/>
</dbReference>
<feature type="coiled-coil region" evidence="18">
    <location>
        <begin position="892"/>
        <end position="936"/>
    </location>
</feature>
<dbReference type="GO" id="GO:0005874">
    <property type="term" value="C:microtubule"/>
    <property type="evidence" value="ECO:0007669"/>
    <property type="project" value="UniProtKB-KW"/>
</dbReference>
<proteinExistence type="inferred from homology"/>
<evidence type="ECO:0000256" key="10">
    <source>
        <dbReference type="ARBA" id="ARBA00023014"/>
    </source>
</evidence>
<gene>
    <name evidence="21" type="ORF">LSH36_563g01084</name>
</gene>
<dbReference type="GO" id="GO:0008017">
    <property type="term" value="F:microtubule binding"/>
    <property type="evidence" value="ECO:0007669"/>
    <property type="project" value="InterPro"/>
</dbReference>
<dbReference type="Gene3D" id="3.40.850.10">
    <property type="entry name" value="Kinesin motor domain"/>
    <property type="match status" value="1"/>
</dbReference>
<evidence type="ECO:0000256" key="4">
    <source>
        <dbReference type="ARBA" id="ARBA00022490"/>
    </source>
</evidence>
<dbReference type="GO" id="GO:0051536">
    <property type="term" value="F:iron-sulfur cluster binding"/>
    <property type="evidence" value="ECO:0007669"/>
    <property type="project" value="UniProtKB-KW"/>
</dbReference>
<dbReference type="AlphaFoldDB" id="A0AAD9MWZ2"/>
<evidence type="ECO:0000256" key="11">
    <source>
        <dbReference type="ARBA" id="ARBA00023054"/>
    </source>
</evidence>
<dbReference type="InterPro" id="IPR036961">
    <property type="entry name" value="Kinesin_motor_dom_sf"/>
</dbReference>
<evidence type="ECO:0000256" key="1">
    <source>
        <dbReference type="ARBA" id="ARBA00001966"/>
    </source>
</evidence>
<dbReference type="PANTHER" id="PTHR47969:SF15">
    <property type="entry name" value="CHROMOSOME-ASSOCIATED KINESIN KIF4A-RELATED"/>
    <property type="match status" value="1"/>
</dbReference>
<keyword evidence="10" id="KW-0411">Iron-sulfur</keyword>
<feature type="domain" description="Kinesin motor" evidence="20">
    <location>
        <begin position="8"/>
        <end position="339"/>
    </location>
</feature>
<sequence>MSDAKVIPVRVALRCRPLVPKEEGEGCQSCLQFINSEPQVILGKDKAFTYDHVFSPTSSQREVYEQAVAQLVRGIFKGYNATVLAYGQTGSGKTYSMGGGCCLSTDPGDDSNGVIPRVICDLFQGIEEKSDTYDFTVRVSYIELYMEELNDLLMPPNKRDKDGVQIREENNGIKLVGLTEQEVHNSEETLSCLDVGAKYRTTGATAMNMHSSRSHAIFTLLVEKKSKTDETDACCAKFHLVDLAGSERAKKTQAEGERFKEGININKGLLALGNVISALGDENQKRTHIPYRDSKLTRLLQDSLGGNSHTVMVACVSPADSNMEETLSTLRYADRARKIKNKPVVNRDPQAAEIQRLKQLVQNLQLQMLQNGKTPNMIDYSSSTLSDISVDIRQLKERSDELENEKKKISRELKSQIAQNVYLMEQNIHLEMKSEKLSSILDIIREKTGMSVSRLETTQSLGPGATIENETVRHADAATSILKAIHDQINAVEIEPPLSMTMVDGETRNSSPGNNSSDTSLTDEEQLCKQAEFQHRLAELNDQLLQKETVVKQMLQNDEAIAEMKSKYENDKMALAKQIEQLSTERENLLHELDNAKHNASTAKVAEQRRKRLKELEEQLGKARKTLKEQSKIVRLKEQSDQQLKKMQDEIREMKQKRIKLIKQMKEEADNFRKYKQAKEKEVMQLKAKERKREIELVKIKRTNEQQQAVLRRKAEEAAAANKRLKDALSRQKAVQDERNRKLEASDMSGIGARVRKWLSHEIEVLISIADAKHHLDSLKQDRADLVKQKKALQEKLEYGPSPAKRKMSNSGTAEESLDSDKLKQEIDMLQAEIDLRSAQISDLQEKVMDAAQDDKMKSRWNNIHTMMEAKCAMKYLLNEAVNAHIGEGREKARLNDNFVQYEAALKNIQEVEKHIEELKAKKQEEILELQRTYENKMLFLMNQLKNSSNLDLTQDEELRKRLQFQEKQIERLVHFEEDLEKKTLECEKLKKELTRLNYKMKIGLDGSLLPEMHEMATPVKAGERLKSEEDTIFFSPLFLQKKKPRPKNNDIMEDYISSDGEDEYDDVVDMCEDDDKDPDWTKTPLLVKSRQYRNVRRKQTMTFKQRSEMSSGCSDLDQQPQVDEACQCKGRCLRNCYCRMQKKDCDDSCMCQKSMCKNRKYSSPSLEEEPSDASATMNSTFSVNASSTILNPAGHDTLKENFFEDVSETKTMKSIPNEQSVEEITVKKENKDPAVVNGTLKKKRKLHNSTKGYFPKVNA</sequence>
<feature type="region of interest" description="Disordered" evidence="19">
    <location>
        <begin position="1223"/>
        <end position="1260"/>
    </location>
</feature>
<dbReference type="InterPro" id="IPR001752">
    <property type="entry name" value="Kinesin_motor_dom"/>
</dbReference>
<comment type="cofactor">
    <cofactor evidence="16">
        <name>[2Fe-2S] cluster</name>
        <dbReference type="ChEBI" id="CHEBI:190135"/>
    </cofactor>
</comment>
<keyword evidence="7 17" id="KW-0547">Nucleotide-binding</keyword>
<keyword evidence="12" id="KW-0238">DNA-binding</keyword>
<dbReference type="FunFam" id="3.40.850.10:FF:000038">
    <property type="entry name" value="chromosome-associated kinesin KIF4A"/>
    <property type="match status" value="1"/>
</dbReference>
<dbReference type="SMART" id="SM00129">
    <property type="entry name" value="KISc"/>
    <property type="match status" value="1"/>
</dbReference>
<feature type="region of interest" description="Disordered" evidence="19">
    <location>
        <begin position="502"/>
        <end position="523"/>
    </location>
</feature>
<dbReference type="Pfam" id="PF25764">
    <property type="entry name" value="KIF21A_4th"/>
    <property type="match status" value="1"/>
</dbReference>
<name>A0AAD9MWZ2_9ANNE</name>
<dbReference type="GO" id="GO:0051231">
    <property type="term" value="P:spindle elongation"/>
    <property type="evidence" value="ECO:0007669"/>
    <property type="project" value="TreeGrafter"/>
</dbReference>
<comment type="caution">
    <text evidence="21">The sequence shown here is derived from an EMBL/GenBank/DDBJ whole genome shotgun (WGS) entry which is preliminary data.</text>
</comment>
<keyword evidence="15" id="KW-0539">Nucleus</keyword>
<keyword evidence="14" id="KW-0206">Cytoskeleton</keyword>
<dbReference type="GO" id="GO:0005875">
    <property type="term" value="C:microtubule associated complex"/>
    <property type="evidence" value="ECO:0007669"/>
    <property type="project" value="TreeGrafter"/>
</dbReference>
<keyword evidence="5" id="KW-0493">Microtubule</keyword>
<feature type="region of interest" description="Disordered" evidence="19">
    <location>
        <begin position="722"/>
        <end position="742"/>
    </location>
</feature>
<dbReference type="PANTHER" id="PTHR47969">
    <property type="entry name" value="CHROMOSOME-ASSOCIATED KINESIN KIF4A-RELATED"/>
    <property type="match status" value="1"/>
</dbReference>
<evidence type="ECO:0000256" key="5">
    <source>
        <dbReference type="ARBA" id="ARBA00022701"/>
    </source>
</evidence>